<protein>
    <submittedName>
        <fullName evidence="7">Lysoplasmalogenase</fullName>
    </submittedName>
</protein>
<feature type="transmembrane region" description="Helical" evidence="6">
    <location>
        <begin position="158"/>
        <end position="175"/>
    </location>
</feature>
<evidence type="ECO:0000313" key="8">
    <source>
        <dbReference type="Proteomes" id="UP001149142"/>
    </source>
</evidence>
<dbReference type="Proteomes" id="UP001149142">
    <property type="component" value="Unassembled WGS sequence"/>
</dbReference>
<feature type="transmembrane region" description="Helical" evidence="6">
    <location>
        <begin position="101"/>
        <end position="120"/>
    </location>
</feature>
<comment type="subcellular location">
    <subcellularLocation>
        <location evidence="1">Membrane</location>
        <topology evidence="1">Multi-pass membrane protein</topology>
    </subcellularLocation>
</comment>
<evidence type="ECO:0000313" key="7">
    <source>
        <dbReference type="EMBL" id="MDA0177002.1"/>
    </source>
</evidence>
<dbReference type="Pfam" id="PF07947">
    <property type="entry name" value="YhhN"/>
    <property type="match status" value="1"/>
</dbReference>
<evidence type="ECO:0000256" key="4">
    <source>
        <dbReference type="ARBA" id="ARBA00022989"/>
    </source>
</evidence>
<evidence type="ECO:0000256" key="3">
    <source>
        <dbReference type="ARBA" id="ARBA00022692"/>
    </source>
</evidence>
<accession>A0ABT4RYX8</accession>
<keyword evidence="3 6" id="KW-0812">Transmembrane</keyword>
<dbReference type="RefSeq" id="WP_270005277.1">
    <property type="nucleotide sequence ID" value="NZ_CAXQEU010000164.1"/>
</dbReference>
<reference evidence="7" key="1">
    <citation type="submission" date="2022-11" db="EMBL/GenBank/DDBJ databases">
        <title>Refractory cell wall polysaccharides provide important carbon source for microbial heterotrophs in the hadal ocean.</title>
        <authorList>
            <person name="Zhu X."/>
        </authorList>
    </citation>
    <scope>NUCLEOTIDE SEQUENCE</scope>
    <source>
        <strain evidence="7">MTRN7</strain>
    </source>
</reference>
<dbReference type="InterPro" id="IPR012506">
    <property type="entry name" value="TMEM86B-like"/>
</dbReference>
<keyword evidence="4 6" id="KW-1133">Transmembrane helix</keyword>
<dbReference type="PANTHER" id="PTHR31885">
    <property type="entry name" value="GH04784P"/>
    <property type="match status" value="1"/>
</dbReference>
<sequence length="218" mass="25547">MLVLLIDIYVKLYLPIVPYRYISKPFVLLSLMVLVGYCDYKNPKSKQLLLLALTTFLIGDILIINHLNPVNFALSMLLFVAGKLLYSILFTHKEDFKIKRLIPFFVFCVLVIAFVFNFIYPRLGNYFIPVTLYFIITLIMSLFAYIRYGIVSKKSYTMVMLGISVFLISEIIMVFKTFYDVFPYQDFLIMFFYGIGQYLIITGLLFQFAIKGTDRKYK</sequence>
<evidence type="ECO:0000256" key="5">
    <source>
        <dbReference type="ARBA" id="ARBA00023136"/>
    </source>
</evidence>
<evidence type="ECO:0000256" key="6">
    <source>
        <dbReference type="SAM" id="Phobius"/>
    </source>
</evidence>
<feature type="transmembrane region" description="Helical" evidence="6">
    <location>
        <begin position="187"/>
        <end position="210"/>
    </location>
</feature>
<keyword evidence="5 6" id="KW-0472">Membrane</keyword>
<feature type="transmembrane region" description="Helical" evidence="6">
    <location>
        <begin position="126"/>
        <end position="146"/>
    </location>
</feature>
<feature type="transmembrane region" description="Helical" evidence="6">
    <location>
        <begin position="47"/>
        <end position="64"/>
    </location>
</feature>
<evidence type="ECO:0000256" key="1">
    <source>
        <dbReference type="ARBA" id="ARBA00004141"/>
    </source>
</evidence>
<name>A0ABT4RYX8_9FLAO</name>
<dbReference type="PANTHER" id="PTHR31885:SF6">
    <property type="entry name" value="GH04784P"/>
    <property type="match status" value="1"/>
</dbReference>
<keyword evidence="8" id="KW-1185">Reference proteome</keyword>
<dbReference type="EMBL" id="JAPFGC010000002">
    <property type="protein sequence ID" value="MDA0177002.1"/>
    <property type="molecule type" value="Genomic_DNA"/>
</dbReference>
<feature type="transmembrane region" description="Helical" evidence="6">
    <location>
        <begin position="70"/>
        <end position="89"/>
    </location>
</feature>
<gene>
    <name evidence="7" type="ORF">OOZ35_05775</name>
</gene>
<organism evidence="7 8">
    <name type="scientific">Mesoflavibacter profundi</name>
    <dbReference type="NCBI Taxonomy" id="2708110"/>
    <lineage>
        <taxon>Bacteria</taxon>
        <taxon>Pseudomonadati</taxon>
        <taxon>Bacteroidota</taxon>
        <taxon>Flavobacteriia</taxon>
        <taxon>Flavobacteriales</taxon>
        <taxon>Flavobacteriaceae</taxon>
        <taxon>Mesoflavibacter</taxon>
    </lineage>
</organism>
<comment type="similarity">
    <text evidence="2">Belongs to the TMEM86 family.</text>
</comment>
<evidence type="ECO:0000256" key="2">
    <source>
        <dbReference type="ARBA" id="ARBA00007375"/>
    </source>
</evidence>
<feature type="transmembrane region" description="Helical" evidence="6">
    <location>
        <begin position="21"/>
        <end position="40"/>
    </location>
</feature>
<proteinExistence type="inferred from homology"/>
<comment type="caution">
    <text evidence="7">The sequence shown here is derived from an EMBL/GenBank/DDBJ whole genome shotgun (WGS) entry which is preliminary data.</text>
</comment>